<sequence>MKSIKIEKVGISDIELLQKIGRQTFYETFSSGNTEENMIKYLDEGFAKEKLIKELSDANSEFYFALLDDEVIGYLKLNFGQSQTELKDNKALEIERIYVLQAYHGKKVGQVLYDMVMQVAQRENVHYVWLGVWEENPRAIRFYQKNGFVAFDRHIFRLGDDEQIDIMMKKSLKSDITI</sequence>
<dbReference type="OrthoDB" id="7205533at2"/>
<dbReference type="EMBL" id="ATDL01000015">
    <property type="protein sequence ID" value="ERJ59004.1"/>
    <property type="molecule type" value="Genomic_DNA"/>
</dbReference>
<dbReference type="InterPro" id="IPR016181">
    <property type="entry name" value="Acyl_CoA_acyltransferase"/>
</dbReference>
<feature type="domain" description="N-acetyltransferase" evidence="3">
    <location>
        <begin position="4"/>
        <end position="173"/>
    </location>
</feature>
<dbReference type="AlphaFoldDB" id="U2J221"/>
<dbReference type="PANTHER" id="PTHR42919">
    <property type="entry name" value="N-ALPHA-ACETYLTRANSFERASE"/>
    <property type="match status" value="1"/>
</dbReference>
<dbReference type="eggNOG" id="COG0456">
    <property type="taxonomic scope" value="Bacteria"/>
</dbReference>
<evidence type="ECO:0000313" key="5">
    <source>
        <dbReference type="Proteomes" id="UP000016584"/>
    </source>
</evidence>
<dbReference type="RefSeq" id="WP_021070497.1">
    <property type="nucleotide sequence ID" value="NZ_ATDL01000015.1"/>
</dbReference>
<dbReference type="Proteomes" id="UP000016584">
    <property type="component" value="Unassembled WGS sequence"/>
</dbReference>
<comment type="caution">
    <text evidence="4">The sequence shown here is derived from an EMBL/GenBank/DDBJ whole genome shotgun (WGS) entry which is preliminary data.</text>
</comment>
<keyword evidence="2" id="KW-0012">Acyltransferase</keyword>
<dbReference type="PATRIC" id="fig|1346330.5.peg.2334"/>
<dbReference type="PROSITE" id="PS51186">
    <property type="entry name" value="GNAT"/>
    <property type="match status" value="1"/>
</dbReference>
<dbReference type="CDD" id="cd04301">
    <property type="entry name" value="NAT_SF"/>
    <property type="match status" value="1"/>
</dbReference>
<dbReference type="InterPro" id="IPR000182">
    <property type="entry name" value="GNAT_dom"/>
</dbReference>
<organism evidence="4 5">
    <name type="scientific">Sphingobacterium paucimobilis HER1398</name>
    <dbReference type="NCBI Taxonomy" id="1346330"/>
    <lineage>
        <taxon>Bacteria</taxon>
        <taxon>Pseudomonadati</taxon>
        <taxon>Bacteroidota</taxon>
        <taxon>Sphingobacteriia</taxon>
        <taxon>Sphingobacteriales</taxon>
        <taxon>Sphingobacteriaceae</taxon>
        <taxon>Sphingobacterium</taxon>
    </lineage>
</organism>
<protein>
    <recommendedName>
        <fullName evidence="3">N-acetyltransferase domain-containing protein</fullName>
    </recommendedName>
</protein>
<dbReference type="SUPFAM" id="SSF55729">
    <property type="entry name" value="Acyl-CoA N-acyltransferases (Nat)"/>
    <property type="match status" value="1"/>
</dbReference>
<dbReference type="Gene3D" id="3.40.630.30">
    <property type="match status" value="1"/>
</dbReference>
<gene>
    <name evidence="4" type="ORF">M472_09500</name>
</gene>
<evidence type="ECO:0000256" key="1">
    <source>
        <dbReference type="ARBA" id="ARBA00022679"/>
    </source>
</evidence>
<evidence type="ECO:0000259" key="3">
    <source>
        <dbReference type="PROSITE" id="PS51186"/>
    </source>
</evidence>
<accession>U2J221</accession>
<dbReference type="InterPro" id="IPR051556">
    <property type="entry name" value="N-term/lysine_N-AcTrnsfr"/>
</dbReference>
<evidence type="ECO:0000313" key="4">
    <source>
        <dbReference type="EMBL" id="ERJ59004.1"/>
    </source>
</evidence>
<evidence type="ECO:0000256" key="2">
    <source>
        <dbReference type="ARBA" id="ARBA00023315"/>
    </source>
</evidence>
<dbReference type="PANTHER" id="PTHR42919:SF8">
    <property type="entry name" value="N-ALPHA-ACETYLTRANSFERASE 50"/>
    <property type="match status" value="1"/>
</dbReference>
<keyword evidence="1" id="KW-0808">Transferase</keyword>
<dbReference type="GO" id="GO:0016747">
    <property type="term" value="F:acyltransferase activity, transferring groups other than amino-acyl groups"/>
    <property type="evidence" value="ECO:0007669"/>
    <property type="project" value="InterPro"/>
</dbReference>
<dbReference type="STRING" id="1346330.M472_09500"/>
<name>U2J221_9SPHI</name>
<keyword evidence="5" id="KW-1185">Reference proteome</keyword>
<proteinExistence type="predicted"/>
<reference evidence="4 5" key="1">
    <citation type="journal article" date="2013" name="Genome Announc.">
        <title>The Draft Genome Sequence of Sphingomonas paucimobilis Strain HER1398 (Proteobacteria), Host to the Giant PAU Phage, Indicates That It Is a Member of the Genus Sphingobacterium (Bacteroidetes).</title>
        <authorList>
            <person name="White R.A.III."/>
            <person name="Suttle C.A."/>
        </authorList>
    </citation>
    <scope>NUCLEOTIDE SEQUENCE [LARGE SCALE GENOMIC DNA]</scope>
    <source>
        <strain evidence="4 5">HER1398</strain>
    </source>
</reference>
<dbReference type="Pfam" id="PF00583">
    <property type="entry name" value="Acetyltransf_1"/>
    <property type="match status" value="1"/>
</dbReference>